<organism evidence="1 2">
    <name type="scientific">Synoicihabitans lomoniglobus</name>
    <dbReference type="NCBI Taxonomy" id="2909285"/>
    <lineage>
        <taxon>Bacteria</taxon>
        <taxon>Pseudomonadati</taxon>
        <taxon>Verrucomicrobiota</taxon>
        <taxon>Opitutia</taxon>
        <taxon>Opitutales</taxon>
        <taxon>Opitutaceae</taxon>
        <taxon>Synoicihabitans</taxon>
    </lineage>
</organism>
<evidence type="ECO:0000313" key="2">
    <source>
        <dbReference type="Proteomes" id="UP001218638"/>
    </source>
</evidence>
<dbReference type="AlphaFoldDB" id="A0AAF0A0H2"/>
<accession>A0AAF0A0H2</accession>
<name>A0AAF0A0H2_9BACT</name>
<proteinExistence type="predicted"/>
<keyword evidence="2" id="KW-1185">Reference proteome</keyword>
<dbReference type="RefSeq" id="WP_330928337.1">
    <property type="nucleotide sequence ID" value="NZ_CP119075.1"/>
</dbReference>
<gene>
    <name evidence="1" type="ORF">PXH66_21810</name>
</gene>
<reference evidence="1" key="1">
    <citation type="submission" date="2023-03" db="EMBL/GenBank/DDBJ databases">
        <title>Lomoglobus Profundus gen. nov., sp. nov., a novel member of the phylum Verrucomicrobia, isolated from deep-marine sediment of South China Sea.</title>
        <authorList>
            <person name="Ahmad T."/>
            <person name="Ishaq S.E."/>
            <person name="Wang F."/>
        </authorList>
    </citation>
    <scope>NUCLEOTIDE SEQUENCE</scope>
    <source>
        <strain evidence="1">LMO-M01</strain>
    </source>
</reference>
<dbReference type="Proteomes" id="UP001218638">
    <property type="component" value="Chromosome"/>
</dbReference>
<dbReference type="KEGG" id="slom:PXH66_21810"/>
<sequence length="137" mass="15333">MSAGPLLLFDGECGLCHAVVRFLLRRDRAERLRFAPLQGVTGQALLQRLGLPTADFDSLVFLPDVAAHVHHLRSDGVVAVSQYLPGGWARVGRLFGVLPTRWRDAGYRLVARSRYALFGQYQPTPLPDPRWAERILD</sequence>
<dbReference type="InterPro" id="IPR007263">
    <property type="entry name" value="DCC1-like"/>
</dbReference>
<protein>
    <submittedName>
        <fullName evidence="1">DCC1-like thiol-disulfide oxidoreductase family protein</fullName>
    </submittedName>
</protein>
<dbReference type="InterPro" id="IPR052927">
    <property type="entry name" value="DCC_oxidoreductase"/>
</dbReference>
<evidence type="ECO:0000313" key="1">
    <source>
        <dbReference type="EMBL" id="WED64993.1"/>
    </source>
</evidence>
<dbReference type="Pfam" id="PF04134">
    <property type="entry name" value="DCC1-like"/>
    <property type="match status" value="1"/>
</dbReference>
<dbReference type="PANTHER" id="PTHR33639">
    <property type="entry name" value="THIOL-DISULFIDE OXIDOREDUCTASE DCC"/>
    <property type="match status" value="1"/>
</dbReference>
<dbReference type="EMBL" id="CP119075">
    <property type="protein sequence ID" value="WED64993.1"/>
    <property type="molecule type" value="Genomic_DNA"/>
</dbReference>
<dbReference type="GO" id="GO:0015035">
    <property type="term" value="F:protein-disulfide reductase activity"/>
    <property type="evidence" value="ECO:0007669"/>
    <property type="project" value="InterPro"/>
</dbReference>
<dbReference type="PANTHER" id="PTHR33639:SF2">
    <property type="entry name" value="DUF393 DOMAIN-CONTAINING PROTEIN"/>
    <property type="match status" value="1"/>
</dbReference>